<organism evidence="1 2">
    <name type="scientific">Caerostris darwini</name>
    <dbReference type="NCBI Taxonomy" id="1538125"/>
    <lineage>
        <taxon>Eukaryota</taxon>
        <taxon>Metazoa</taxon>
        <taxon>Ecdysozoa</taxon>
        <taxon>Arthropoda</taxon>
        <taxon>Chelicerata</taxon>
        <taxon>Arachnida</taxon>
        <taxon>Araneae</taxon>
        <taxon>Araneomorphae</taxon>
        <taxon>Entelegynae</taxon>
        <taxon>Araneoidea</taxon>
        <taxon>Araneidae</taxon>
        <taxon>Caerostris</taxon>
    </lineage>
</organism>
<name>A0AAV4NS26_9ARAC</name>
<keyword evidence="2" id="KW-1185">Reference proteome</keyword>
<gene>
    <name evidence="1" type="ORF">CDAR_212061</name>
</gene>
<protein>
    <submittedName>
        <fullName evidence="1">Uncharacterized protein</fullName>
    </submittedName>
</protein>
<sequence length="220" mass="25165">MAHFMGSIRRNQCSWLCYKIHEKVCNLVVGKEKDRHHSDISDVSGEVVLLKEYIYDFTQLGEVVLFKTPLEAITLRHILKSSQVSDALAVQKWSPDERSIMSADGTVPMPPPPRWLSGLPRRYVVSRRTQYYERIWHSSNASATSVVDRGCLDGTANLKNGIRNIQEVIDDKKNINIDMSTETRIVDSIDQRINLIPEHKKEGELTAVFNTHEICCKAKW</sequence>
<comment type="caution">
    <text evidence="1">The sequence shown here is derived from an EMBL/GenBank/DDBJ whole genome shotgun (WGS) entry which is preliminary data.</text>
</comment>
<evidence type="ECO:0000313" key="2">
    <source>
        <dbReference type="Proteomes" id="UP001054837"/>
    </source>
</evidence>
<dbReference type="EMBL" id="BPLQ01002015">
    <property type="protein sequence ID" value="GIX87571.1"/>
    <property type="molecule type" value="Genomic_DNA"/>
</dbReference>
<dbReference type="AlphaFoldDB" id="A0AAV4NS26"/>
<proteinExistence type="predicted"/>
<accession>A0AAV4NS26</accession>
<evidence type="ECO:0000313" key="1">
    <source>
        <dbReference type="EMBL" id="GIX87571.1"/>
    </source>
</evidence>
<reference evidence="1 2" key="1">
    <citation type="submission" date="2021-06" db="EMBL/GenBank/DDBJ databases">
        <title>Caerostris darwini draft genome.</title>
        <authorList>
            <person name="Kono N."/>
            <person name="Arakawa K."/>
        </authorList>
    </citation>
    <scope>NUCLEOTIDE SEQUENCE [LARGE SCALE GENOMIC DNA]</scope>
</reference>
<dbReference type="Proteomes" id="UP001054837">
    <property type="component" value="Unassembled WGS sequence"/>
</dbReference>